<gene>
    <name evidence="2" type="ORF">OSTLU_31527</name>
</gene>
<dbReference type="RefSeq" id="XP_001417915.1">
    <property type="nucleotide sequence ID" value="XM_001417878.1"/>
</dbReference>
<keyword evidence="3" id="KW-1185">Reference proteome</keyword>
<organism evidence="2 3">
    <name type="scientific">Ostreococcus lucimarinus (strain CCE9901)</name>
    <dbReference type="NCBI Taxonomy" id="436017"/>
    <lineage>
        <taxon>Eukaryota</taxon>
        <taxon>Viridiplantae</taxon>
        <taxon>Chlorophyta</taxon>
        <taxon>Mamiellophyceae</taxon>
        <taxon>Mamiellales</taxon>
        <taxon>Bathycoccaceae</taxon>
        <taxon>Ostreococcus</taxon>
    </lineage>
</organism>
<feature type="compositionally biased region" description="Polar residues" evidence="1">
    <location>
        <begin position="42"/>
        <end position="51"/>
    </location>
</feature>
<dbReference type="Gramene" id="ABO96208">
    <property type="protein sequence ID" value="ABO96208"/>
    <property type="gene ID" value="OSTLU_31527"/>
</dbReference>
<evidence type="ECO:0000313" key="2">
    <source>
        <dbReference type="EMBL" id="ABO96208.1"/>
    </source>
</evidence>
<evidence type="ECO:0000313" key="3">
    <source>
        <dbReference type="Proteomes" id="UP000001568"/>
    </source>
</evidence>
<reference evidence="2 3" key="1">
    <citation type="journal article" date="2007" name="Proc. Natl. Acad. Sci. U.S.A.">
        <title>The tiny eukaryote Ostreococcus provides genomic insights into the paradox of plankton speciation.</title>
        <authorList>
            <person name="Palenik B."/>
            <person name="Grimwood J."/>
            <person name="Aerts A."/>
            <person name="Rouze P."/>
            <person name="Salamov A."/>
            <person name="Putnam N."/>
            <person name="Dupont C."/>
            <person name="Jorgensen R."/>
            <person name="Derelle E."/>
            <person name="Rombauts S."/>
            <person name="Zhou K."/>
            <person name="Otillar R."/>
            <person name="Merchant S.S."/>
            <person name="Podell S."/>
            <person name="Gaasterland T."/>
            <person name="Napoli C."/>
            <person name="Gendler K."/>
            <person name="Manuell A."/>
            <person name="Tai V."/>
            <person name="Vallon O."/>
            <person name="Piganeau G."/>
            <person name="Jancek S."/>
            <person name="Heijde M."/>
            <person name="Jabbari K."/>
            <person name="Bowler C."/>
            <person name="Lohr M."/>
            <person name="Robbens S."/>
            <person name="Werner G."/>
            <person name="Dubchak I."/>
            <person name="Pazour G.J."/>
            <person name="Ren Q."/>
            <person name="Paulsen I."/>
            <person name="Delwiche C."/>
            <person name="Schmutz J."/>
            <person name="Rokhsar D."/>
            <person name="Van de Peer Y."/>
            <person name="Moreau H."/>
            <person name="Grigoriev I.V."/>
        </authorList>
    </citation>
    <scope>NUCLEOTIDE SEQUENCE [LARGE SCALE GENOMIC DNA]</scope>
    <source>
        <strain evidence="2 3">CCE9901</strain>
    </source>
</reference>
<dbReference type="Proteomes" id="UP000001568">
    <property type="component" value="Chromosome 5"/>
</dbReference>
<dbReference type="KEGG" id="olu:OSTLU_31527"/>
<proteinExistence type="predicted"/>
<feature type="region of interest" description="Disordered" evidence="1">
    <location>
        <begin position="25"/>
        <end position="66"/>
    </location>
</feature>
<dbReference type="OrthoDB" id="498665at2759"/>
<accession>A4RX10</accession>
<dbReference type="GeneID" id="5001673"/>
<protein>
    <submittedName>
        <fullName evidence="2">Uncharacterized protein</fullName>
    </submittedName>
</protein>
<name>A4RX10_OSTLU</name>
<dbReference type="AlphaFoldDB" id="A4RX10"/>
<evidence type="ECO:0000256" key="1">
    <source>
        <dbReference type="SAM" id="MobiDB-lite"/>
    </source>
</evidence>
<dbReference type="EMBL" id="CP000585">
    <property type="protein sequence ID" value="ABO96208.1"/>
    <property type="molecule type" value="Genomic_DNA"/>
</dbReference>
<sequence>MTTLVALASTSAPVARARTAVKCSAKKRSSVTPKIISEGGRATSQSSTQDDVPTPLSADKQRSLPPEMLVDDPWESESFEGLGNAAQYALLVIGIVAAGAGFYATSTYNEGAVEVDFQSYESPEEAVADSLRKVNALQAQSASAPSLEIN</sequence>
<dbReference type="HOGENOM" id="CLU_1743598_0_0_1"/>